<dbReference type="AlphaFoldDB" id="A0A8R1TK10"/>
<reference evidence="2" key="1">
    <citation type="submission" date="2013-10" db="EMBL/GenBank/DDBJ databases">
        <title>Genome sequencing of Onchocerca volvulus.</title>
        <authorList>
            <person name="Cotton J."/>
            <person name="Tsai J."/>
            <person name="Stanley E."/>
            <person name="Tracey A."/>
            <person name="Holroyd N."/>
            <person name="Lustigman S."/>
            <person name="Berriman M."/>
        </authorList>
    </citation>
    <scope>NUCLEOTIDE SEQUENCE</scope>
</reference>
<reference evidence="1" key="2">
    <citation type="submission" date="2022-06" db="UniProtKB">
        <authorList>
            <consortium name="EnsemblMetazoa"/>
        </authorList>
    </citation>
    <scope>IDENTIFICATION</scope>
</reference>
<name>A0A8R1TK10_ONCVO</name>
<evidence type="ECO:0000313" key="2">
    <source>
        <dbReference type="Proteomes" id="UP000024404"/>
    </source>
</evidence>
<accession>A0A8R1TK10</accession>
<dbReference type="EMBL" id="CMVM020000345">
    <property type="status" value="NOT_ANNOTATED_CDS"/>
    <property type="molecule type" value="Genomic_DNA"/>
</dbReference>
<evidence type="ECO:0000313" key="1">
    <source>
        <dbReference type="EnsemblMetazoa" id="OVOC10735.1"/>
    </source>
</evidence>
<dbReference type="Proteomes" id="UP000024404">
    <property type="component" value="Unassembled WGS sequence"/>
</dbReference>
<protein>
    <submittedName>
        <fullName evidence="1">Uncharacterized protein</fullName>
    </submittedName>
</protein>
<proteinExistence type="predicted"/>
<sequence length="63" mass="7145">MISKNYETVIQNDTFYDVLDGVYVKMNPGEPCSNVCCVVIKLTRTDKVKWSKKGASLVRNITM</sequence>
<keyword evidence="2" id="KW-1185">Reference proteome</keyword>
<dbReference type="EnsemblMetazoa" id="OVOC10735.1">
    <property type="protein sequence ID" value="OVOC10735.1"/>
    <property type="gene ID" value="WBGene00247544"/>
</dbReference>
<organism evidence="1 2">
    <name type="scientific">Onchocerca volvulus</name>
    <dbReference type="NCBI Taxonomy" id="6282"/>
    <lineage>
        <taxon>Eukaryota</taxon>
        <taxon>Metazoa</taxon>
        <taxon>Ecdysozoa</taxon>
        <taxon>Nematoda</taxon>
        <taxon>Chromadorea</taxon>
        <taxon>Rhabditida</taxon>
        <taxon>Spirurina</taxon>
        <taxon>Spiruromorpha</taxon>
        <taxon>Filarioidea</taxon>
        <taxon>Onchocercidae</taxon>
        <taxon>Onchocerca</taxon>
    </lineage>
</organism>